<evidence type="ECO:0000256" key="6">
    <source>
        <dbReference type="ARBA" id="ARBA00023929"/>
    </source>
</evidence>
<evidence type="ECO:0000256" key="9">
    <source>
        <dbReference type="PIRNR" id="PIRNR000477"/>
    </source>
</evidence>
<comment type="function">
    <text evidence="9">The purine nucleoside phosphorylases catalyze the phosphorolytic breakdown of the N-glycosidic bond in the beta-(deoxy)ribonucleoside molecules, with the formation of the corresponding free purine bases and pentose-1-phosphate.</text>
</comment>
<dbReference type="EMBL" id="AB429247">
    <property type="protein sequence ID" value="BAH29734.1"/>
    <property type="molecule type" value="Genomic_DNA"/>
</dbReference>
<sequence length="282" mass="31172">MSKKIVYEDIQEMVEFVQSKMTIRPTVGIVCGTGLGGINEVINDKEIVKFSDIPNLPQTTVTSHAGQFVLGRLPCGKEVMVQQGRYHFYEGHDQSIIVAPIRMMKLMGVETLILTNAAGGLNQSYSIGDIMVIKDHIYFPGFAGNSPLVGPNDKRFGERFPPIYNLYDRELRKKMLKCAEQLGMDFVRHGIYASVAGPHYETIFDMRFLLKNGCDAVGMSTSGEAICGAHIGLKVVAMSGVSNKFVDSEEVENFVDGDEVTQVVNNGVSYVSKLLERFISEL</sequence>
<dbReference type="Gene3D" id="3.40.50.1580">
    <property type="entry name" value="Nucleoside phosphorylase domain"/>
    <property type="match status" value="1"/>
</dbReference>
<reference evidence="11" key="1">
    <citation type="journal article" date="2010" name="Gene">
        <title>Unique genome of dicyemid mesozoan: highly shortened spliceosomal introns in conservative exon/intron structure.</title>
        <authorList>
            <person name="Ogino K."/>
            <person name="Tsuneki K."/>
            <person name="Furuya H."/>
        </authorList>
    </citation>
    <scope>NUCLEOTIDE SEQUENCE</scope>
</reference>
<dbReference type="PANTHER" id="PTHR11904:SF9">
    <property type="entry name" value="PURINE NUCLEOSIDE PHOSPHORYLASE-RELATED"/>
    <property type="match status" value="1"/>
</dbReference>
<comment type="catalytic activity">
    <reaction evidence="7">
        <text>2'-deoxyinosine + phosphate = 2-deoxy-alpha-D-ribose 1-phosphate + hypoxanthine</text>
        <dbReference type="Rhea" id="RHEA:27750"/>
        <dbReference type="ChEBI" id="CHEBI:17368"/>
        <dbReference type="ChEBI" id="CHEBI:28997"/>
        <dbReference type="ChEBI" id="CHEBI:43474"/>
        <dbReference type="ChEBI" id="CHEBI:57259"/>
        <dbReference type="EC" id="2.4.2.1"/>
    </reaction>
</comment>
<evidence type="ECO:0000256" key="2">
    <source>
        <dbReference type="ARBA" id="ARBA00006751"/>
    </source>
</evidence>
<evidence type="ECO:0000313" key="11">
    <source>
        <dbReference type="EMBL" id="BAH29734.1"/>
    </source>
</evidence>
<feature type="domain" description="Nucleoside phosphorylase" evidence="10">
    <location>
        <begin position="26"/>
        <end position="279"/>
    </location>
</feature>
<dbReference type="InterPro" id="IPR011268">
    <property type="entry name" value="Purine_phosphorylase"/>
</dbReference>
<dbReference type="InterPro" id="IPR035994">
    <property type="entry name" value="Nucleoside_phosphorylase_sf"/>
</dbReference>
<gene>
    <name evidence="11" type="primary">np</name>
</gene>
<evidence type="ECO:0000256" key="8">
    <source>
        <dbReference type="ARBA" id="ARBA00023970"/>
    </source>
</evidence>
<keyword evidence="4 9" id="KW-0808">Transferase</keyword>
<protein>
    <recommendedName>
        <fullName evidence="9">Purine nucleoside phosphorylase</fullName>
        <ecNumber evidence="9">2.4.2.1</ecNumber>
    </recommendedName>
    <alternativeName>
        <fullName evidence="9">Inosine-guanosine phosphorylase</fullName>
    </alternativeName>
</protein>
<evidence type="ECO:0000256" key="4">
    <source>
        <dbReference type="ARBA" id="ARBA00022679"/>
    </source>
</evidence>
<dbReference type="GO" id="GO:0004731">
    <property type="term" value="F:purine-nucleoside phosphorylase activity"/>
    <property type="evidence" value="ECO:0007669"/>
    <property type="project" value="UniProtKB-EC"/>
</dbReference>
<evidence type="ECO:0000256" key="5">
    <source>
        <dbReference type="ARBA" id="ARBA00023918"/>
    </source>
</evidence>
<name>B9ZYX1_DICJA</name>
<proteinExistence type="inferred from homology"/>
<dbReference type="Pfam" id="PF01048">
    <property type="entry name" value="PNP_UDP_1"/>
    <property type="match status" value="1"/>
</dbReference>
<dbReference type="EC" id="2.4.2.1" evidence="9"/>
<dbReference type="PIRSF" id="PIRSF000477">
    <property type="entry name" value="PurNPase"/>
    <property type="match status" value="1"/>
</dbReference>
<comment type="catalytic activity">
    <reaction evidence="5">
        <text>inosine + phosphate = alpha-D-ribose 1-phosphate + hypoxanthine</text>
        <dbReference type="Rhea" id="RHEA:27646"/>
        <dbReference type="ChEBI" id="CHEBI:17368"/>
        <dbReference type="ChEBI" id="CHEBI:17596"/>
        <dbReference type="ChEBI" id="CHEBI:43474"/>
        <dbReference type="ChEBI" id="CHEBI:57720"/>
        <dbReference type="EC" id="2.4.2.1"/>
    </reaction>
</comment>
<comment type="similarity">
    <text evidence="2 9">Belongs to the PNP/MTAP phosphorylase family.</text>
</comment>
<dbReference type="AlphaFoldDB" id="B9ZYX1"/>
<dbReference type="GO" id="GO:0009116">
    <property type="term" value="P:nucleoside metabolic process"/>
    <property type="evidence" value="ECO:0007669"/>
    <property type="project" value="InterPro"/>
</dbReference>
<dbReference type="UniPathway" id="UPA00606"/>
<dbReference type="GO" id="GO:0047975">
    <property type="term" value="F:guanosine phosphorylase activity"/>
    <property type="evidence" value="ECO:0007669"/>
    <property type="project" value="RHEA"/>
</dbReference>
<evidence type="ECO:0000256" key="3">
    <source>
        <dbReference type="ARBA" id="ARBA00022676"/>
    </source>
</evidence>
<comment type="pathway">
    <text evidence="1 9">Purine metabolism; purine nucleoside salvage.</text>
</comment>
<dbReference type="PANTHER" id="PTHR11904">
    <property type="entry name" value="METHYLTHIOADENOSINE/PURINE NUCLEOSIDE PHOSPHORYLASE"/>
    <property type="match status" value="1"/>
</dbReference>
<dbReference type="SUPFAM" id="SSF53167">
    <property type="entry name" value="Purine and uridine phosphorylases"/>
    <property type="match status" value="1"/>
</dbReference>
<comment type="catalytic activity">
    <reaction evidence="8">
        <text>guanosine + phosphate = alpha-D-ribose 1-phosphate + guanine</text>
        <dbReference type="Rhea" id="RHEA:13233"/>
        <dbReference type="ChEBI" id="CHEBI:16235"/>
        <dbReference type="ChEBI" id="CHEBI:16750"/>
        <dbReference type="ChEBI" id="CHEBI:43474"/>
        <dbReference type="ChEBI" id="CHEBI:57720"/>
        <dbReference type="EC" id="2.4.2.1"/>
    </reaction>
</comment>
<organism evidence="11">
    <name type="scientific">Dicyema japonicum</name>
    <name type="common">Dicyemid mesozoan</name>
    <dbReference type="NCBI Taxonomy" id="399803"/>
    <lineage>
        <taxon>Eukaryota</taxon>
        <taxon>Metazoa</taxon>
        <taxon>Spiralia</taxon>
        <taxon>Lophotrochozoa</taxon>
        <taxon>Mesozoa</taxon>
        <taxon>Dicyemida</taxon>
        <taxon>Rhombozoa</taxon>
        <taxon>Dicyemidae</taxon>
        <taxon>Dicyema</taxon>
    </lineage>
</organism>
<comment type="catalytic activity">
    <reaction evidence="6">
        <text>2'-deoxyguanosine + phosphate = 2-deoxy-alpha-D-ribose 1-phosphate + guanine</text>
        <dbReference type="Rhea" id="RHEA:27738"/>
        <dbReference type="ChEBI" id="CHEBI:16235"/>
        <dbReference type="ChEBI" id="CHEBI:17172"/>
        <dbReference type="ChEBI" id="CHEBI:43474"/>
        <dbReference type="ChEBI" id="CHEBI:57259"/>
        <dbReference type="EC" id="2.4.2.1"/>
    </reaction>
</comment>
<dbReference type="NCBIfam" id="TIGR01697">
    <property type="entry name" value="PNPH-PUNA-XAPA"/>
    <property type="match status" value="1"/>
</dbReference>
<dbReference type="NCBIfam" id="NF006054">
    <property type="entry name" value="PRK08202.1"/>
    <property type="match status" value="1"/>
</dbReference>
<evidence type="ECO:0000259" key="10">
    <source>
        <dbReference type="Pfam" id="PF01048"/>
    </source>
</evidence>
<dbReference type="CDD" id="cd09009">
    <property type="entry name" value="PNP-EcPNPII_like"/>
    <property type="match status" value="1"/>
</dbReference>
<keyword evidence="3 9" id="KW-0328">Glycosyltransferase</keyword>
<evidence type="ECO:0000256" key="7">
    <source>
        <dbReference type="ARBA" id="ARBA00023950"/>
    </source>
</evidence>
<dbReference type="InterPro" id="IPR000845">
    <property type="entry name" value="Nucleoside_phosphorylase_d"/>
</dbReference>
<dbReference type="GO" id="GO:0005737">
    <property type="term" value="C:cytoplasm"/>
    <property type="evidence" value="ECO:0007669"/>
    <property type="project" value="TreeGrafter"/>
</dbReference>
<evidence type="ECO:0000256" key="1">
    <source>
        <dbReference type="ARBA" id="ARBA00005058"/>
    </source>
</evidence>
<accession>B9ZYX1</accession>